<dbReference type="PANTHER" id="PTHR46060">
    <property type="entry name" value="MARINER MOS1 TRANSPOSASE-LIKE PROTEIN"/>
    <property type="match status" value="1"/>
</dbReference>
<evidence type="ECO:0000313" key="3">
    <source>
        <dbReference type="Proteomes" id="UP001148838"/>
    </source>
</evidence>
<feature type="region of interest" description="Disordered" evidence="1">
    <location>
        <begin position="172"/>
        <end position="192"/>
    </location>
</feature>
<evidence type="ECO:0000256" key="1">
    <source>
        <dbReference type="SAM" id="MobiDB-lite"/>
    </source>
</evidence>
<dbReference type="Gene3D" id="3.30.420.10">
    <property type="entry name" value="Ribonuclease H-like superfamily/Ribonuclease H"/>
    <property type="match status" value="1"/>
</dbReference>
<reference evidence="2 3" key="1">
    <citation type="journal article" date="2022" name="Allergy">
        <title>Genome assembly and annotation of Periplaneta americana reveal a comprehensive cockroach allergen profile.</title>
        <authorList>
            <person name="Wang L."/>
            <person name="Xiong Q."/>
            <person name="Saelim N."/>
            <person name="Wang L."/>
            <person name="Nong W."/>
            <person name="Wan A.T."/>
            <person name="Shi M."/>
            <person name="Liu X."/>
            <person name="Cao Q."/>
            <person name="Hui J.H.L."/>
            <person name="Sookrung N."/>
            <person name="Leung T.F."/>
            <person name="Tungtrongchitr A."/>
            <person name="Tsui S.K.W."/>
        </authorList>
    </citation>
    <scope>NUCLEOTIDE SEQUENCE [LARGE SCALE GENOMIC DNA]</scope>
    <source>
        <strain evidence="2">PWHHKU_190912</strain>
    </source>
</reference>
<gene>
    <name evidence="2" type="ORF">ANN_21250</name>
</gene>
<feature type="compositionally biased region" description="Polar residues" evidence="1">
    <location>
        <begin position="173"/>
        <end position="184"/>
    </location>
</feature>
<dbReference type="PANTHER" id="PTHR46060:SF1">
    <property type="entry name" value="MARINER MOS1 TRANSPOSASE-LIKE PROTEIN"/>
    <property type="match status" value="1"/>
</dbReference>
<organism evidence="2 3">
    <name type="scientific">Periplaneta americana</name>
    <name type="common">American cockroach</name>
    <name type="synonym">Blatta americana</name>
    <dbReference type="NCBI Taxonomy" id="6978"/>
    <lineage>
        <taxon>Eukaryota</taxon>
        <taxon>Metazoa</taxon>
        <taxon>Ecdysozoa</taxon>
        <taxon>Arthropoda</taxon>
        <taxon>Hexapoda</taxon>
        <taxon>Insecta</taxon>
        <taxon>Pterygota</taxon>
        <taxon>Neoptera</taxon>
        <taxon>Polyneoptera</taxon>
        <taxon>Dictyoptera</taxon>
        <taxon>Blattodea</taxon>
        <taxon>Blattoidea</taxon>
        <taxon>Blattidae</taxon>
        <taxon>Blattinae</taxon>
        <taxon>Periplaneta</taxon>
    </lineage>
</organism>
<keyword evidence="3" id="KW-1185">Reference proteome</keyword>
<dbReference type="EMBL" id="JAJSOF020000029">
    <property type="protein sequence ID" value="KAJ4432627.1"/>
    <property type="molecule type" value="Genomic_DNA"/>
</dbReference>
<feature type="compositionally biased region" description="Basic and acidic residues" evidence="1">
    <location>
        <begin position="52"/>
        <end position="63"/>
    </location>
</feature>
<dbReference type="InterPro" id="IPR052709">
    <property type="entry name" value="Transposase-MT_Hybrid"/>
</dbReference>
<accession>A0ABQ8SET6</accession>
<sequence>MGETLLLLHRPYHHHHHHHHHHHQLYGSPFTDLVRILNQQKTPVGLFKRFHEGKETIEDEPRSGRSSTSRTPEMIEKVRQMLAQDRRLSLGLIAEEFDISKDTMHTIVRDDLGKRKICSRFVPHKLTDEQKAKRMETSGDFISMCDQDSLLLKTIVTGDETWCYQFDPESKRQSMSWCSPTSLQPKKKPSAKIQGGNIVDRLLRLQRHHPQLWPNPPDTL</sequence>
<comment type="caution">
    <text evidence="2">The sequence shown here is derived from an EMBL/GenBank/DDBJ whole genome shotgun (WGS) entry which is preliminary data.</text>
</comment>
<evidence type="ECO:0000313" key="2">
    <source>
        <dbReference type="EMBL" id="KAJ4432627.1"/>
    </source>
</evidence>
<feature type="region of interest" description="Disordered" evidence="1">
    <location>
        <begin position="52"/>
        <end position="71"/>
    </location>
</feature>
<dbReference type="InterPro" id="IPR036397">
    <property type="entry name" value="RNaseH_sf"/>
</dbReference>
<protein>
    <submittedName>
        <fullName evidence="2">Uncharacterized protein</fullName>
    </submittedName>
</protein>
<proteinExistence type="predicted"/>
<name>A0ABQ8SET6_PERAM</name>
<dbReference type="Proteomes" id="UP001148838">
    <property type="component" value="Unassembled WGS sequence"/>
</dbReference>